<dbReference type="PROSITE" id="PS50184">
    <property type="entry name" value="VWFC_2"/>
    <property type="match status" value="4"/>
</dbReference>
<evidence type="ECO:0000256" key="2">
    <source>
        <dbReference type="ARBA" id="ARBA00022525"/>
    </source>
</evidence>
<dbReference type="SMART" id="SM00215">
    <property type="entry name" value="VWC_out"/>
    <property type="match status" value="2"/>
</dbReference>
<name>A0A8K0EG51_BRALA</name>
<dbReference type="Pfam" id="PF01826">
    <property type="entry name" value="TIL"/>
    <property type="match status" value="1"/>
</dbReference>
<feature type="domain" description="VWFC" evidence="6">
    <location>
        <begin position="446"/>
        <end position="511"/>
    </location>
</feature>
<dbReference type="AlphaFoldDB" id="A0A8K0EG51"/>
<keyword evidence="4" id="KW-0677">Repeat</keyword>
<evidence type="ECO:0000259" key="6">
    <source>
        <dbReference type="PROSITE" id="PS50184"/>
    </source>
</evidence>
<dbReference type="Gene3D" id="2.10.70.10">
    <property type="entry name" value="Complement Module, domain 1"/>
    <property type="match status" value="1"/>
</dbReference>
<dbReference type="SUPFAM" id="SSF57567">
    <property type="entry name" value="Serine protease inhibitors"/>
    <property type="match status" value="1"/>
</dbReference>
<dbReference type="PANTHER" id="PTHR46698:SF4">
    <property type="entry name" value="CROSSVEINLESS 2"/>
    <property type="match status" value="1"/>
</dbReference>
<dbReference type="Proteomes" id="UP000838412">
    <property type="component" value="Chromosome 17"/>
</dbReference>
<dbReference type="Pfam" id="PF00093">
    <property type="entry name" value="VWC"/>
    <property type="match status" value="3"/>
</dbReference>
<feature type="domain" description="VWFC" evidence="6">
    <location>
        <begin position="520"/>
        <end position="581"/>
    </location>
</feature>
<organism evidence="8 9">
    <name type="scientific">Branchiostoma lanceolatum</name>
    <name type="common">Common lancelet</name>
    <name type="synonym">Amphioxus lanceolatum</name>
    <dbReference type="NCBI Taxonomy" id="7740"/>
    <lineage>
        <taxon>Eukaryota</taxon>
        <taxon>Metazoa</taxon>
        <taxon>Chordata</taxon>
        <taxon>Cephalochordata</taxon>
        <taxon>Leptocardii</taxon>
        <taxon>Amphioxiformes</taxon>
        <taxon>Branchiostomatidae</taxon>
        <taxon>Branchiostoma</taxon>
    </lineage>
</organism>
<comment type="subcellular location">
    <subcellularLocation>
        <location evidence="1">Secreted</location>
    </subcellularLocation>
</comment>
<dbReference type="Pfam" id="PF08742">
    <property type="entry name" value="C8"/>
    <property type="match status" value="1"/>
</dbReference>
<keyword evidence="2" id="KW-0964">Secreted</keyword>
<dbReference type="SMART" id="SM00832">
    <property type="entry name" value="C8"/>
    <property type="match status" value="1"/>
</dbReference>
<dbReference type="SMART" id="SM00216">
    <property type="entry name" value="VWD"/>
    <property type="match status" value="1"/>
</dbReference>
<evidence type="ECO:0000313" key="8">
    <source>
        <dbReference type="EMBL" id="CAH1249683.1"/>
    </source>
</evidence>
<accession>A0A8K0EG51</accession>
<keyword evidence="5" id="KW-1015">Disulfide bond</keyword>
<protein>
    <submittedName>
        <fullName evidence="8">BMPER protein</fullName>
    </submittedName>
</protein>
<evidence type="ECO:0000259" key="7">
    <source>
        <dbReference type="PROSITE" id="PS51233"/>
    </source>
</evidence>
<evidence type="ECO:0000256" key="4">
    <source>
        <dbReference type="ARBA" id="ARBA00022737"/>
    </source>
</evidence>
<feature type="domain" description="VWFD" evidence="7">
    <location>
        <begin position="585"/>
        <end position="757"/>
    </location>
</feature>
<dbReference type="InterPro" id="IPR052424">
    <property type="entry name" value="Kielin_Chordin-BMP_Reg"/>
</dbReference>
<dbReference type="PROSITE" id="PS51233">
    <property type="entry name" value="VWFD"/>
    <property type="match status" value="1"/>
</dbReference>
<evidence type="ECO:0000256" key="5">
    <source>
        <dbReference type="ARBA" id="ARBA00023157"/>
    </source>
</evidence>
<feature type="domain" description="VWFC" evidence="6">
    <location>
        <begin position="316"/>
        <end position="374"/>
    </location>
</feature>
<reference evidence="8" key="1">
    <citation type="submission" date="2022-01" db="EMBL/GenBank/DDBJ databases">
        <authorList>
            <person name="Braso-Vives M."/>
        </authorList>
    </citation>
    <scope>NUCLEOTIDE SEQUENCE</scope>
</reference>
<dbReference type="EMBL" id="OV696702">
    <property type="protein sequence ID" value="CAH1249683.1"/>
    <property type="molecule type" value="Genomic_DNA"/>
</dbReference>
<dbReference type="InterPro" id="IPR001846">
    <property type="entry name" value="VWF_type-D"/>
</dbReference>
<sequence>MTRQHIVLTGTHREVLDSQILTRDESLPKHLLLTTPGRDDSQAVNLPDIVVTGGGLVGIKPTAPSVTTTTGPGADRADFQNIVTFTNSYHRCSRAQASRTLPRAPDHQREGGAAPSVFYAAQPRSVWTNRRGVTRPGILELNPVFRSVRVTVAATTGDQLSRKRDHLEIFQCFFRKDMWSPRSAMDAPARPLPTGVAVPALGLLRAASLLAAVVLCIVSPVGRTQLISGSIATCRNEGEPVIIPLIAFDPCISCICLEGLTKARAVWVGGHPFQRRRDIGEPPMNQEVTCRKERCPRLDDCSLVVKKRGVCCEQCKGCTFQGQVYNSGDKWTSEQDPCAQYACQEGVVTVSQVQCYTACSNPVTVPGQCCPVCKGCLLEGRTYPDGQTFTSQRDKCISCTCQEGNVQCKKPVCPVLSCPQTLAWTPPGECCPECRGQRKVFDLASGSCLFRSDLLDNGDAVKVDACTTCTCKVSPPPQESTMVCSKMTCPVKLDCDEYEPRGEGVCCPVCKAREPVEQYRTCEMQGLTYQHGESFLDDTCTMCTCTNGTLYCQIEVCDKNVACPAGHSLKKFEGECCPRCIETPGVCTVFGDPHYRSFDGKLFNFQGTCKYILSQDCKGEVYSVIVNNDARKTRSFAWTRRVHFKIKGVDVILGQHLTVRVNGKDVSLPHTQPNVLTVLIAGYLVKVITEIGIELTWDGDSFLEVSVPRMYRGKLCGLCGNFNGHGRDDFIGSDGLFRFNVNEFADSWRVGEESNCNRPSKNQIPSPCANNVYMKLRAHKQCKLFRSRLFSRCSRVVKFDSYYRSCVTDMCECPSNKNCFCESVRAYTSECRRKGVELDLSSLTACQDTKCTGGAVWDTCGPACPLTCANLNSVERCNRPCVPGCQCPAGMATICIRVAQQDDTLPEQDRKPDIIVEVTTVTVFWKESWTEPPPHSLPPAFFGFTCPTPACHLYVRLCGLEATICISVAQQGNTIPEQDTGNLTLLQRLPLSFLK</sequence>
<dbReference type="OrthoDB" id="6019304at2759"/>
<gene>
    <name evidence="8" type="primary">BMPER</name>
    <name evidence="8" type="ORF">BLAG_LOCUS10700</name>
</gene>
<evidence type="ECO:0000313" key="9">
    <source>
        <dbReference type="Proteomes" id="UP000838412"/>
    </source>
</evidence>
<keyword evidence="9" id="KW-1185">Reference proteome</keyword>
<dbReference type="Gene3D" id="6.20.200.20">
    <property type="match status" value="3"/>
</dbReference>
<dbReference type="InterPro" id="IPR036084">
    <property type="entry name" value="Ser_inhib-like_sf"/>
</dbReference>
<dbReference type="SMART" id="SM00214">
    <property type="entry name" value="VWC"/>
    <property type="match status" value="4"/>
</dbReference>
<dbReference type="InterPro" id="IPR002919">
    <property type="entry name" value="TIL_dom"/>
</dbReference>
<evidence type="ECO:0000256" key="3">
    <source>
        <dbReference type="ARBA" id="ARBA00022729"/>
    </source>
</evidence>
<evidence type="ECO:0000256" key="1">
    <source>
        <dbReference type="ARBA" id="ARBA00004613"/>
    </source>
</evidence>
<dbReference type="Gene3D" id="2.10.25.10">
    <property type="entry name" value="Laminin"/>
    <property type="match status" value="1"/>
</dbReference>
<dbReference type="InterPro" id="IPR014853">
    <property type="entry name" value="VWF/SSPO/ZAN-like_Cys-rich_dom"/>
</dbReference>
<dbReference type="InterPro" id="IPR001007">
    <property type="entry name" value="VWF_dom"/>
</dbReference>
<keyword evidence="3" id="KW-0732">Signal</keyword>
<feature type="domain" description="VWFC" evidence="6">
    <location>
        <begin position="374"/>
        <end position="435"/>
    </location>
</feature>
<dbReference type="SUPFAM" id="SSF57603">
    <property type="entry name" value="FnI-like domain"/>
    <property type="match status" value="4"/>
</dbReference>
<proteinExistence type="predicted"/>
<dbReference type="PANTHER" id="PTHR46698">
    <property type="entry name" value="CROSSVEINLESS 2"/>
    <property type="match status" value="1"/>
</dbReference>
<dbReference type="PROSITE" id="PS01208">
    <property type="entry name" value="VWFC_1"/>
    <property type="match status" value="2"/>
</dbReference>
<dbReference type="CDD" id="cd19941">
    <property type="entry name" value="TIL"/>
    <property type="match status" value="1"/>
</dbReference>
<dbReference type="GO" id="GO:0005576">
    <property type="term" value="C:extracellular region"/>
    <property type="evidence" value="ECO:0007669"/>
    <property type="project" value="UniProtKB-SubCell"/>
</dbReference>
<dbReference type="Pfam" id="PF00094">
    <property type="entry name" value="VWD"/>
    <property type="match status" value="1"/>
</dbReference>